<protein>
    <submittedName>
        <fullName evidence="2">Uncharacterized protein</fullName>
    </submittedName>
</protein>
<accession>A0A822YI26</accession>
<evidence type="ECO:0000256" key="1">
    <source>
        <dbReference type="SAM" id="MobiDB-lite"/>
    </source>
</evidence>
<feature type="region of interest" description="Disordered" evidence="1">
    <location>
        <begin position="1"/>
        <end position="31"/>
    </location>
</feature>
<keyword evidence="3" id="KW-1185">Reference proteome</keyword>
<sequence>MIPSTPLPLSTRPSCYSSSSSSEITTYDKNLSPNLSEEDEFVFKLKSSQVFEQEEAVISLRKINAVASLVNLPLEKINKVKIVRLGVVPPLIDVLKGVLRALSPLLHLLQSKSERAQHDSSNRTKLVKLGSISTLLRERGRKIGGERGEVRERERERERNVKEFDVEGITVAAVSVS</sequence>
<evidence type="ECO:0000313" key="2">
    <source>
        <dbReference type="EMBL" id="DAD29098.1"/>
    </source>
</evidence>
<dbReference type="Gene3D" id="1.25.10.10">
    <property type="entry name" value="Leucine-rich Repeat Variant"/>
    <property type="match status" value="1"/>
</dbReference>
<evidence type="ECO:0000313" key="3">
    <source>
        <dbReference type="Proteomes" id="UP000607653"/>
    </source>
</evidence>
<organism evidence="2 3">
    <name type="scientific">Nelumbo nucifera</name>
    <name type="common">Sacred lotus</name>
    <dbReference type="NCBI Taxonomy" id="4432"/>
    <lineage>
        <taxon>Eukaryota</taxon>
        <taxon>Viridiplantae</taxon>
        <taxon>Streptophyta</taxon>
        <taxon>Embryophyta</taxon>
        <taxon>Tracheophyta</taxon>
        <taxon>Spermatophyta</taxon>
        <taxon>Magnoliopsida</taxon>
        <taxon>Proteales</taxon>
        <taxon>Nelumbonaceae</taxon>
        <taxon>Nelumbo</taxon>
    </lineage>
</organism>
<reference evidence="2 3" key="1">
    <citation type="journal article" date="2020" name="Mol. Biol. Evol.">
        <title>Distinct Expression and Methylation Patterns for Genes with Different Fates following a Single Whole-Genome Duplication in Flowering Plants.</title>
        <authorList>
            <person name="Shi T."/>
            <person name="Rahmani R.S."/>
            <person name="Gugger P.F."/>
            <person name="Wang M."/>
            <person name="Li H."/>
            <person name="Zhang Y."/>
            <person name="Li Z."/>
            <person name="Wang Q."/>
            <person name="Van de Peer Y."/>
            <person name="Marchal K."/>
            <person name="Chen J."/>
        </authorList>
    </citation>
    <scope>NUCLEOTIDE SEQUENCE [LARGE SCALE GENOMIC DNA]</scope>
    <source>
        <tissue evidence="2">Leaf</tissue>
    </source>
</reference>
<proteinExistence type="predicted"/>
<dbReference type="Proteomes" id="UP000607653">
    <property type="component" value="Unassembled WGS sequence"/>
</dbReference>
<comment type="caution">
    <text evidence="2">The sequence shown here is derived from an EMBL/GenBank/DDBJ whole genome shotgun (WGS) entry which is preliminary data.</text>
</comment>
<gene>
    <name evidence="2" type="ORF">HUJ06_030566</name>
</gene>
<dbReference type="AlphaFoldDB" id="A0A822YI26"/>
<name>A0A822YI26_NELNU</name>
<feature type="compositionally biased region" description="Low complexity" evidence="1">
    <location>
        <begin position="1"/>
        <end position="22"/>
    </location>
</feature>
<dbReference type="InterPro" id="IPR011989">
    <property type="entry name" value="ARM-like"/>
</dbReference>
<dbReference type="EMBL" id="DUZY01000002">
    <property type="protein sequence ID" value="DAD29098.1"/>
    <property type="molecule type" value="Genomic_DNA"/>
</dbReference>